<accession>A0A6A3VZ87</accession>
<reference evidence="1 2" key="1">
    <citation type="submission" date="2018-08" db="EMBL/GenBank/DDBJ databases">
        <title>Genomic investigation of the strawberry pathogen Phytophthora fragariae indicates pathogenicity is determined by transcriptional variation in three key races.</title>
        <authorList>
            <person name="Adams T.M."/>
            <person name="Armitage A.D."/>
            <person name="Sobczyk M.K."/>
            <person name="Bates H.J."/>
            <person name="Dunwell J.M."/>
            <person name="Nellist C.F."/>
            <person name="Harrison R.J."/>
        </authorList>
    </citation>
    <scope>NUCLEOTIDE SEQUENCE [LARGE SCALE GENOMIC DNA]</scope>
    <source>
        <strain evidence="1 2">NOV-27</strain>
    </source>
</reference>
<protein>
    <submittedName>
        <fullName evidence="1">Uncharacterized protein</fullName>
    </submittedName>
</protein>
<dbReference type="AlphaFoldDB" id="A0A6A3VZ87"/>
<sequence length="95" mass="11325">MFSKRSKSRRWRRRTTPFWAMLMGPRRLLLTIPYLSGRRVLPLSLIKLRGQSLRLLTRRPPLLTPTRGQQILQTARTSTSRMLRLWRLFVLGVPR</sequence>
<dbReference type="Proteomes" id="UP000433483">
    <property type="component" value="Unassembled WGS sequence"/>
</dbReference>
<gene>
    <name evidence="1" type="ORF">PF005_g25042</name>
</gene>
<comment type="caution">
    <text evidence="1">The sequence shown here is derived from an EMBL/GenBank/DDBJ whole genome shotgun (WGS) entry which is preliminary data.</text>
</comment>
<organism evidence="1 2">
    <name type="scientific">Phytophthora fragariae</name>
    <dbReference type="NCBI Taxonomy" id="53985"/>
    <lineage>
        <taxon>Eukaryota</taxon>
        <taxon>Sar</taxon>
        <taxon>Stramenopiles</taxon>
        <taxon>Oomycota</taxon>
        <taxon>Peronosporomycetes</taxon>
        <taxon>Peronosporales</taxon>
        <taxon>Peronosporaceae</taxon>
        <taxon>Phytophthora</taxon>
    </lineage>
</organism>
<dbReference type="EMBL" id="QXGB01002636">
    <property type="protein sequence ID" value="KAE9176255.1"/>
    <property type="molecule type" value="Genomic_DNA"/>
</dbReference>
<evidence type="ECO:0000313" key="2">
    <source>
        <dbReference type="Proteomes" id="UP000433483"/>
    </source>
</evidence>
<evidence type="ECO:0000313" key="1">
    <source>
        <dbReference type="EMBL" id="KAE9176255.1"/>
    </source>
</evidence>
<name>A0A6A3VZ87_9STRA</name>
<keyword evidence="2" id="KW-1185">Reference proteome</keyword>
<proteinExistence type="predicted"/>